<feature type="region of interest" description="Disordered" evidence="1">
    <location>
        <begin position="37"/>
        <end position="64"/>
    </location>
</feature>
<dbReference type="PANTHER" id="PTHR34046:SF19">
    <property type="entry name" value="RAPIDLY ELICITED PROTEIN, PUTATIVE-RELATED"/>
    <property type="match status" value="1"/>
</dbReference>
<comment type="caution">
    <text evidence="2">The sequence shown here is derived from an EMBL/GenBank/DDBJ whole genome shotgun (WGS) entry which is preliminary data.</text>
</comment>
<feature type="compositionally biased region" description="Polar residues" evidence="1">
    <location>
        <begin position="51"/>
        <end position="64"/>
    </location>
</feature>
<proteinExistence type="predicted"/>
<sequence>MDLSEPDYGCKKHSNHQENQGVCPSCLRERLSHLTSVSHEKTSPPYVYPADSNSASPARHQNLSKRNSFRVMGIMGMSSVKAGTTSNGLNKSKSIAFVPRNSDEEARSGKRNKGFWSKWVHLHFKEKKDVLTHSTSMRLMVGKV</sequence>
<reference evidence="2" key="1">
    <citation type="submission" date="2023-05" db="EMBL/GenBank/DDBJ databases">
        <title>Genome and transcriptome analyses reveal genes involved in the formation of fine ridges on petal epidermal cells in Hibiscus trionum.</title>
        <authorList>
            <person name="Koshimizu S."/>
            <person name="Masuda S."/>
            <person name="Ishii T."/>
            <person name="Shirasu K."/>
            <person name="Hoshino A."/>
            <person name="Arita M."/>
        </authorList>
    </citation>
    <scope>NUCLEOTIDE SEQUENCE</scope>
    <source>
        <strain evidence="2">Hamamatsu line</strain>
    </source>
</reference>
<dbReference type="EMBL" id="BSYR01000034">
    <property type="protein sequence ID" value="GMI99425.1"/>
    <property type="molecule type" value="Genomic_DNA"/>
</dbReference>
<dbReference type="Proteomes" id="UP001165190">
    <property type="component" value="Unassembled WGS sequence"/>
</dbReference>
<dbReference type="Pfam" id="PF05340">
    <property type="entry name" value="DUF740"/>
    <property type="match status" value="1"/>
</dbReference>
<name>A0A9W7MIV3_HIBTR</name>
<feature type="region of interest" description="Disordered" evidence="1">
    <location>
        <begin position="1"/>
        <end position="21"/>
    </location>
</feature>
<gene>
    <name evidence="2" type="ORF">HRI_003611800</name>
</gene>
<evidence type="ECO:0000313" key="3">
    <source>
        <dbReference type="Proteomes" id="UP001165190"/>
    </source>
</evidence>
<dbReference type="OrthoDB" id="1101370at2759"/>
<keyword evidence="3" id="KW-1185">Reference proteome</keyword>
<evidence type="ECO:0000313" key="2">
    <source>
        <dbReference type="EMBL" id="GMI99425.1"/>
    </source>
</evidence>
<evidence type="ECO:0000256" key="1">
    <source>
        <dbReference type="SAM" id="MobiDB-lite"/>
    </source>
</evidence>
<accession>A0A9W7MIV3</accession>
<dbReference type="PANTHER" id="PTHR34046">
    <property type="entry name" value="OS06G0218800 PROTEIN"/>
    <property type="match status" value="1"/>
</dbReference>
<protein>
    <submittedName>
        <fullName evidence="2">Uncharacterized protein</fullName>
    </submittedName>
</protein>
<dbReference type="InterPro" id="IPR008004">
    <property type="entry name" value="OCTOPUS-like"/>
</dbReference>
<dbReference type="AlphaFoldDB" id="A0A9W7MIV3"/>
<organism evidence="2 3">
    <name type="scientific">Hibiscus trionum</name>
    <name type="common">Flower of an hour</name>
    <dbReference type="NCBI Taxonomy" id="183268"/>
    <lineage>
        <taxon>Eukaryota</taxon>
        <taxon>Viridiplantae</taxon>
        <taxon>Streptophyta</taxon>
        <taxon>Embryophyta</taxon>
        <taxon>Tracheophyta</taxon>
        <taxon>Spermatophyta</taxon>
        <taxon>Magnoliopsida</taxon>
        <taxon>eudicotyledons</taxon>
        <taxon>Gunneridae</taxon>
        <taxon>Pentapetalae</taxon>
        <taxon>rosids</taxon>
        <taxon>malvids</taxon>
        <taxon>Malvales</taxon>
        <taxon>Malvaceae</taxon>
        <taxon>Malvoideae</taxon>
        <taxon>Hibiscus</taxon>
    </lineage>
</organism>